<dbReference type="AlphaFoldDB" id="A0A347SQV7"/>
<evidence type="ECO:0000256" key="1">
    <source>
        <dbReference type="SAM" id="MobiDB-lite"/>
    </source>
</evidence>
<dbReference type="Proteomes" id="UP000284822">
    <property type="component" value="Unassembled WGS sequence"/>
</dbReference>
<reference evidence="4 5" key="1">
    <citation type="submission" date="2018-07" db="EMBL/GenBank/DDBJ databases">
        <title>Genome sequences of six Lactobacillus spp. isolated from bumble bee guts.</title>
        <authorList>
            <person name="Motta E.V.S."/>
            <person name="Moran N.A."/>
        </authorList>
    </citation>
    <scope>NUCLEOTIDE SEQUENCE [LARGE SCALE GENOMIC DNA]</scope>
    <source>
        <strain evidence="3 4">BI-1.1</strain>
        <strain evidence="2 5">LV-8.1</strain>
    </source>
</reference>
<evidence type="ECO:0000313" key="3">
    <source>
        <dbReference type="EMBL" id="RHW49764.1"/>
    </source>
</evidence>
<sequence>MFGFHKKDRLDLNQHDFEKITAQLRRDSRQMAKAQKQFRKLVKVYPSSNTQKAKKEDHSSENKSE</sequence>
<name>A0A347SQV7_9LACO</name>
<protein>
    <submittedName>
        <fullName evidence="2">Uncharacterized protein</fullName>
    </submittedName>
</protein>
<accession>A0A347SQV7</accession>
<dbReference type="RefSeq" id="WP_118901516.1">
    <property type="nucleotide sequence ID" value="NZ_CP031513.1"/>
</dbReference>
<comment type="caution">
    <text evidence="2">The sequence shown here is derived from an EMBL/GenBank/DDBJ whole genome shotgun (WGS) entry which is preliminary data.</text>
</comment>
<feature type="region of interest" description="Disordered" evidence="1">
    <location>
        <begin position="43"/>
        <end position="65"/>
    </location>
</feature>
<feature type="compositionally biased region" description="Basic and acidic residues" evidence="1">
    <location>
        <begin position="53"/>
        <end position="65"/>
    </location>
</feature>
<proteinExistence type="predicted"/>
<keyword evidence="4" id="KW-1185">Reference proteome</keyword>
<evidence type="ECO:0000313" key="5">
    <source>
        <dbReference type="Proteomes" id="UP000284822"/>
    </source>
</evidence>
<dbReference type="Proteomes" id="UP000284109">
    <property type="component" value="Unassembled WGS sequence"/>
</dbReference>
<evidence type="ECO:0000313" key="4">
    <source>
        <dbReference type="Proteomes" id="UP000284109"/>
    </source>
</evidence>
<evidence type="ECO:0000313" key="2">
    <source>
        <dbReference type="EMBL" id="RHW46049.1"/>
    </source>
</evidence>
<dbReference type="EMBL" id="QOCS01000014">
    <property type="protein sequence ID" value="RHW46049.1"/>
    <property type="molecule type" value="Genomic_DNA"/>
</dbReference>
<dbReference type="OrthoDB" id="9981671at2"/>
<gene>
    <name evidence="3" type="ORF">DS831_06265</name>
    <name evidence="2" type="ORF">DS832_06770</name>
</gene>
<dbReference type="EMBL" id="QOCR01000004">
    <property type="protein sequence ID" value="RHW49764.1"/>
    <property type="molecule type" value="Genomic_DNA"/>
</dbReference>
<organism evidence="2 5">
    <name type="scientific">Bombilactobacillus bombi</name>
    <dbReference type="NCBI Taxonomy" id="1303590"/>
    <lineage>
        <taxon>Bacteria</taxon>
        <taxon>Bacillati</taxon>
        <taxon>Bacillota</taxon>
        <taxon>Bacilli</taxon>
        <taxon>Lactobacillales</taxon>
        <taxon>Lactobacillaceae</taxon>
        <taxon>Bombilactobacillus</taxon>
    </lineage>
</organism>
<dbReference type="KEGG" id="lbm:DS830_02575"/>